<dbReference type="InterPro" id="IPR002668">
    <property type="entry name" value="CNT_N_dom"/>
</dbReference>
<dbReference type="InterPro" id="IPR011657">
    <property type="entry name" value="CNT_C_dom"/>
</dbReference>
<evidence type="ECO:0000256" key="5">
    <source>
        <dbReference type="ARBA" id="ARBA00022989"/>
    </source>
</evidence>
<feature type="transmembrane region" description="Helical" evidence="7">
    <location>
        <begin position="253"/>
        <end position="274"/>
    </location>
</feature>
<feature type="domain" description="Nucleoside transporter/FeoB GTPase Gate" evidence="10">
    <location>
        <begin position="93"/>
        <end position="188"/>
    </location>
</feature>
<keyword evidence="6 7" id="KW-0472">Membrane</keyword>
<feature type="domain" description="Concentrative nucleoside transporter C-terminal" evidence="9">
    <location>
        <begin position="193"/>
        <end position="409"/>
    </location>
</feature>
<dbReference type="Pfam" id="PF07670">
    <property type="entry name" value="Gate"/>
    <property type="match status" value="1"/>
</dbReference>
<dbReference type="PANTHER" id="PTHR10590:SF4">
    <property type="entry name" value="SOLUTE CARRIER FAMILY 28 MEMBER 3"/>
    <property type="match status" value="1"/>
</dbReference>
<organism evidence="11 12">
    <name type="scientific">Psittacicella melopsittaci</name>
    <dbReference type="NCBI Taxonomy" id="2028576"/>
    <lineage>
        <taxon>Bacteria</taxon>
        <taxon>Pseudomonadati</taxon>
        <taxon>Pseudomonadota</taxon>
        <taxon>Gammaproteobacteria</taxon>
        <taxon>Pasteurellales</taxon>
        <taxon>Psittacicellaceae</taxon>
        <taxon>Psittacicella</taxon>
    </lineage>
</organism>
<dbReference type="EMBL" id="NRJH01000005">
    <property type="protein sequence ID" value="RIY33941.1"/>
    <property type="molecule type" value="Genomic_DNA"/>
</dbReference>
<feature type="transmembrane region" description="Helical" evidence="7">
    <location>
        <begin position="193"/>
        <end position="213"/>
    </location>
</feature>
<proteinExistence type="inferred from homology"/>
<dbReference type="Proteomes" id="UP000266258">
    <property type="component" value="Unassembled WGS sequence"/>
</dbReference>
<dbReference type="GO" id="GO:0005886">
    <property type="term" value="C:plasma membrane"/>
    <property type="evidence" value="ECO:0007669"/>
    <property type="project" value="UniProtKB-SubCell"/>
</dbReference>
<dbReference type="NCBIfam" id="TIGR00804">
    <property type="entry name" value="nupC"/>
    <property type="match status" value="1"/>
</dbReference>
<evidence type="ECO:0000256" key="4">
    <source>
        <dbReference type="ARBA" id="ARBA00022692"/>
    </source>
</evidence>
<keyword evidence="5 7" id="KW-1133">Transmembrane helix</keyword>
<dbReference type="GO" id="GO:0015293">
    <property type="term" value="F:symporter activity"/>
    <property type="evidence" value="ECO:0007669"/>
    <property type="project" value="TreeGrafter"/>
</dbReference>
<accession>A0A3A1Y8R7</accession>
<dbReference type="Pfam" id="PF01773">
    <property type="entry name" value="Nucleos_tra2_N"/>
    <property type="match status" value="1"/>
</dbReference>
<sequence length="414" mass="44901">MFPLMNLVGIAVLIFIAFLFSKHRKAIRWRTVLLALAIQWAFGGFVLYVPLGQKILEAVSEGFVRLISYAKAGSEFLFGSLINQEKFDYVFALDVFPTIIYLSALIGVLYYLGIMGILIKAIGGFLRWILGTTRTESLATASAIFIGNPELTVRPYLSKMTTSELFVVMVAAMASISGEVIGGYVGLGIPANYIIAASCMSAPGAILFAKLLIPETQQSEDDEDVKLEYKRPSNVLEAAANGASDGLFISLNVAAMLIAFLSIIALINGILSWAGSFVGLDNLSLQWMLAKVLKYLMFLLGVPWQDTEVAAQLLGLKTITNEFVGYFEFSKYILRDANGVFEGFKDLDFKTGVMISFGLCGYANIGSIAVFLGSISYLAPSRKHDLARFGVYALLASSLANLNSAAIAGFFVSL</sequence>
<feature type="transmembrane region" description="Helical" evidence="7">
    <location>
        <begin position="6"/>
        <end position="21"/>
    </location>
</feature>
<dbReference type="Pfam" id="PF07662">
    <property type="entry name" value="Nucleos_tra2_C"/>
    <property type="match status" value="1"/>
</dbReference>
<dbReference type="InterPro" id="IPR018270">
    <property type="entry name" value="C_nuclsd_transpt_met_bac"/>
</dbReference>
<feature type="transmembrane region" description="Helical" evidence="7">
    <location>
        <begin position="391"/>
        <end position="412"/>
    </location>
</feature>
<dbReference type="OrthoDB" id="9766455at2"/>
<evidence type="ECO:0000313" key="11">
    <source>
        <dbReference type="EMBL" id="RIY33941.1"/>
    </source>
</evidence>
<keyword evidence="3" id="KW-1003">Cell membrane</keyword>
<protein>
    <recommendedName>
        <fullName evidence="7">Nucleoside permease</fullName>
    </recommendedName>
</protein>
<evidence type="ECO:0000259" key="8">
    <source>
        <dbReference type="Pfam" id="PF01773"/>
    </source>
</evidence>
<evidence type="ECO:0000256" key="1">
    <source>
        <dbReference type="ARBA" id="ARBA00004651"/>
    </source>
</evidence>
<comment type="caution">
    <text evidence="11">The sequence shown here is derived from an EMBL/GenBank/DDBJ whole genome shotgun (WGS) entry which is preliminary data.</text>
</comment>
<dbReference type="InterPro" id="IPR011642">
    <property type="entry name" value="Gate_dom"/>
</dbReference>
<comment type="similarity">
    <text evidence="2 7">Belongs to the concentrative nucleoside transporter (CNT) (TC 2.A.41) family.</text>
</comment>
<feature type="transmembrane region" description="Helical" evidence="7">
    <location>
        <begin position="99"/>
        <end position="119"/>
    </location>
</feature>
<evidence type="ECO:0000313" key="12">
    <source>
        <dbReference type="Proteomes" id="UP000266258"/>
    </source>
</evidence>
<feature type="transmembrane region" description="Helical" evidence="7">
    <location>
        <begin position="165"/>
        <end position="187"/>
    </location>
</feature>
<dbReference type="InterPro" id="IPR008276">
    <property type="entry name" value="C_nuclsd_transpt"/>
</dbReference>
<keyword evidence="12" id="KW-1185">Reference proteome</keyword>
<evidence type="ECO:0000259" key="10">
    <source>
        <dbReference type="Pfam" id="PF07670"/>
    </source>
</evidence>
<dbReference type="RefSeq" id="WP_119496323.1">
    <property type="nucleotide sequence ID" value="NZ_NRJH01000005.1"/>
</dbReference>
<comment type="subcellular location">
    <subcellularLocation>
        <location evidence="1">Cell membrane</location>
        <topology evidence="1">Multi-pass membrane protein</topology>
    </subcellularLocation>
</comment>
<keyword evidence="4 7" id="KW-0812">Transmembrane</keyword>
<dbReference type="PANTHER" id="PTHR10590">
    <property type="entry name" value="SODIUM/NUCLEOSIDE COTRANSPORTER"/>
    <property type="match status" value="1"/>
</dbReference>
<dbReference type="GO" id="GO:0005337">
    <property type="term" value="F:nucleoside transmembrane transporter activity"/>
    <property type="evidence" value="ECO:0007669"/>
    <property type="project" value="InterPro"/>
</dbReference>
<feature type="domain" description="Concentrative nucleoside transporter N-terminal" evidence="8">
    <location>
        <begin position="8"/>
        <end position="81"/>
    </location>
</feature>
<reference evidence="11 12" key="1">
    <citation type="submission" date="2017-08" db="EMBL/GenBank/DDBJ databases">
        <title>Reclassification of Bisgaard taxon 37 and 44.</title>
        <authorList>
            <person name="Christensen H."/>
        </authorList>
    </citation>
    <scope>NUCLEOTIDE SEQUENCE [LARGE SCALE GENOMIC DNA]</scope>
    <source>
        <strain evidence="11 12">B96_4</strain>
    </source>
</reference>
<keyword evidence="7" id="KW-0813">Transport</keyword>
<evidence type="ECO:0000259" key="9">
    <source>
        <dbReference type="Pfam" id="PF07662"/>
    </source>
</evidence>
<evidence type="ECO:0000256" key="2">
    <source>
        <dbReference type="ARBA" id="ARBA00009033"/>
    </source>
</evidence>
<evidence type="ECO:0000256" key="7">
    <source>
        <dbReference type="RuleBase" id="RU362018"/>
    </source>
</evidence>
<dbReference type="AlphaFoldDB" id="A0A3A1Y8R7"/>
<evidence type="ECO:0000256" key="3">
    <source>
        <dbReference type="ARBA" id="ARBA00022475"/>
    </source>
</evidence>
<feature type="transmembrane region" description="Helical" evidence="7">
    <location>
        <begin position="33"/>
        <end position="51"/>
    </location>
</feature>
<evidence type="ECO:0000256" key="6">
    <source>
        <dbReference type="ARBA" id="ARBA00023136"/>
    </source>
</evidence>
<gene>
    <name evidence="11" type="ORF">CJP74_00520</name>
</gene>
<feature type="transmembrane region" description="Helical" evidence="7">
    <location>
        <begin position="353"/>
        <end position="379"/>
    </location>
</feature>
<name>A0A3A1Y8R7_9GAMM</name>